<evidence type="ECO:0000259" key="2">
    <source>
        <dbReference type="Pfam" id="PF23415"/>
    </source>
</evidence>
<name>A0A814Y6I2_9BILA</name>
<dbReference type="Pfam" id="PF25281">
    <property type="entry name" value="MBL_MAP1B"/>
    <property type="match status" value="1"/>
</dbReference>
<feature type="compositionally biased region" description="Polar residues" evidence="1">
    <location>
        <begin position="536"/>
        <end position="550"/>
    </location>
</feature>
<dbReference type="GO" id="GO:0043025">
    <property type="term" value="C:neuronal cell body"/>
    <property type="evidence" value="ECO:0007669"/>
    <property type="project" value="TreeGrafter"/>
</dbReference>
<dbReference type="EMBL" id="CAJNOV010005793">
    <property type="protein sequence ID" value="CAF1224769.1"/>
    <property type="molecule type" value="Genomic_DNA"/>
</dbReference>
<dbReference type="GO" id="GO:0003779">
    <property type="term" value="F:actin binding"/>
    <property type="evidence" value="ECO:0007669"/>
    <property type="project" value="TreeGrafter"/>
</dbReference>
<feature type="compositionally biased region" description="Polar residues" evidence="1">
    <location>
        <begin position="687"/>
        <end position="699"/>
    </location>
</feature>
<dbReference type="GO" id="GO:0030425">
    <property type="term" value="C:dendrite"/>
    <property type="evidence" value="ECO:0007669"/>
    <property type="project" value="TreeGrafter"/>
</dbReference>
<reference evidence="4" key="1">
    <citation type="submission" date="2021-02" db="EMBL/GenBank/DDBJ databases">
        <authorList>
            <person name="Nowell W R."/>
        </authorList>
    </citation>
    <scope>NUCLEOTIDE SEQUENCE</scope>
</reference>
<feature type="domain" description="Microtubule-associated protein 1B/S N-terminal" evidence="2">
    <location>
        <begin position="19"/>
        <end position="143"/>
    </location>
</feature>
<evidence type="ECO:0000256" key="1">
    <source>
        <dbReference type="SAM" id="MobiDB-lite"/>
    </source>
</evidence>
<dbReference type="InterPro" id="IPR057480">
    <property type="entry name" value="MAP1A/B/S-like_MBL"/>
</dbReference>
<dbReference type="PANTHER" id="PTHR13843:SF12">
    <property type="entry name" value="ATPASE F1_V1_A1 COMPLEX ALPHA_BETA SUBUNIT NUCLEOTIDE-BINDING DOMAIN-CONTAINING PROTEIN"/>
    <property type="match status" value="1"/>
</dbReference>
<dbReference type="GO" id="GO:0016358">
    <property type="term" value="P:dendrite development"/>
    <property type="evidence" value="ECO:0007669"/>
    <property type="project" value="TreeGrafter"/>
</dbReference>
<organism evidence="4 5">
    <name type="scientific">Rotaria magnacalcarata</name>
    <dbReference type="NCBI Taxonomy" id="392030"/>
    <lineage>
        <taxon>Eukaryota</taxon>
        <taxon>Metazoa</taxon>
        <taxon>Spiralia</taxon>
        <taxon>Gnathifera</taxon>
        <taxon>Rotifera</taxon>
        <taxon>Eurotatoria</taxon>
        <taxon>Bdelloidea</taxon>
        <taxon>Philodinida</taxon>
        <taxon>Philodinidae</taxon>
        <taxon>Rotaria</taxon>
    </lineage>
</organism>
<dbReference type="GO" id="GO:0031114">
    <property type="term" value="P:regulation of microtubule depolymerization"/>
    <property type="evidence" value="ECO:0007669"/>
    <property type="project" value="TreeGrafter"/>
</dbReference>
<feature type="region of interest" description="Disordered" evidence="1">
    <location>
        <begin position="481"/>
        <end position="602"/>
    </location>
</feature>
<dbReference type="GO" id="GO:0007409">
    <property type="term" value="P:axonogenesis"/>
    <property type="evidence" value="ECO:0007669"/>
    <property type="project" value="TreeGrafter"/>
</dbReference>
<dbReference type="PANTHER" id="PTHR13843">
    <property type="entry name" value="MICROTUBULE-ASSOCIATED PROTEIN"/>
    <property type="match status" value="1"/>
</dbReference>
<comment type="caution">
    <text evidence="4">The sequence shown here is derived from an EMBL/GenBank/DDBJ whole genome shotgun (WGS) entry which is preliminary data.</text>
</comment>
<dbReference type="GO" id="GO:0045202">
    <property type="term" value="C:synapse"/>
    <property type="evidence" value="ECO:0007669"/>
    <property type="project" value="TreeGrafter"/>
</dbReference>
<sequence>MATSMNKDIQQKKSTVGFLLIIGEIISNEQRDEICVHLKQAFKKIDDKKYHEINDLFNNLIHGNEFQADSQYRQISETENGSVAGFIYLPSYHTVLNVLKDIFHSCYHVSIIYCGQQIDSNGALILSDSLFTCDNFYSVFEDQPSYVIQDLQLLLPFVSNQWTKLSSSYLAKKLDNIQINDLSDEIDQDNLFGRLFYERLIQLLTKDSINFDIYTKLIPRDSSGTIAFDEPNLYIFYGQQGEASLFGVRGFVVLINGGFSRVPSYWNLIRGLQNIDACILTHFDYNVLPGLQTILHRKVISEFNGNQPCKPDIGTMFLNHIQRTKIQAINGSKASSNSKLLIHLPDNINQFSNDIKKLNIDTLDLVLHSTASKTTIEPINLFKKIAFGSLDMYVLHPVAPTTEYDKALTALQKISIRDREPSSSIIPLHHWYSSCLLLVWTPSSKSGKDTLVRILYTGACPQTLVFEALNRVRHLEILHVSEQQQKSHKSNTKITSSVDKNNVDVKSSPQKPKTSHPVTNRVVPSTVQSRVPKVLPQSTNSKPKVSQTKVIKSEKSRSPTMGKKTIPPTLHIGAQSNSRDKKIQKPLTTDSKIPATKNETKNHVQKLEVQGNQQEKLEIHNEHQEVLDGQNEHQEGSNDQKEHQETSDGQNEHQNGSSNQKEHQETSGGQNEHQNGSSNQKEHQETSDGQNEHQNGSSNQKEHQETTDGQNEQQDGSNNQKEHQETSDGQNEHQENLEAENNEPEQSNEVDENSSFRNHIEEQRKEENQPKMSPDEFDENNQTSIDDHEDGIRRPEFIPLTSNLGEPLVESHTESPMIEIQSELVSGDPMTTGFIDGTSNTTNPFISEENDNHNTLNNDDKVEIMHHDISRTDEHSISSTDDINPQGLPVENNVQSIKPTIKRLSNSSNRTSETSKSTNTTTQASLRKPKQTPLSDSIYNVDVAYIPFHGDQHYVDDEFFRRVRARYYILNAVQINHLTLESLIHGKEQWENKEHVPVSLVPTFDGEQLRQFFVMNKDRLAELNITILPASIRCNVQYDDEASPAQILRFSSIFNNDEQ</sequence>
<feature type="compositionally biased region" description="Polar residues" evidence="1">
    <location>
        <begin position="707"/>
        <end position="719"/>
    </location>
</feature>
<feature type="region of interest" description="Disordered" evidence="1">
    <location>
        <begin position="896"/>
        <end position="933"/>
    </location>
</feature>
<feature type="compositionally biased region" description="Basic and acidic residues" evidence="1">
    <location>
        <begin position="720"/>
        <end position="736"/>
    </location>
</feature>
<dbReference type="GO" id="GO:0005875">
    <property type="term" value="C:microtubule associated complex"/>
    <property type="evidence" value="ECO:0007669"/>
    <property type="project" value="TreeGrafter"/>
</dbReference>
<proteinExistence type="predicted"/>
<dbReference type="GO" id="GO:0008017">
    <property type="term" value="F:microtubule binding"/>
    <property type="evidence" value="ECO:0007669"/>
    <property type="project" value="InterPro"/>
</dbReference>
<dbReference type="GO" id="GO:0000226">
    <property type="term" value="P:microtubule cytoskeleton organization"/>
    <property type="evidence" value="ECO:0007669"/>
    <property type="project" value="InterPro"/>
</dbReference>
<feature type="compositionally biased region" description="Basic and acidic residues" evidence="1">
    <location>
        <begin position="758"/>
        <end position="769"/>
    </location>
</feature>
<evidence type="ECO:0000313" key="5">
    <source>
        <dbReference type="Proteomes" id="UP000663855"/>
    </source>
</evidence>
<protein>
    <submittedName>
        <fullName evidence="4">Uncharacterized protein</fullName>
    </submittedName>
</protein>
<accession>A0A814Y6I2</accession>
<feature type="compositionally biased region" description="Polar residues" evidence="1">
    <location>
        <begin position="492"/>
        <end position="529"/>
    </location>
</feature>
<dbReference type="GO" id="GO:0005829">
    <property type="term" value="C:cytosol"/>
    <property type="evidence" value="ECO:0007669"/>
    <property type="project" value="TreeGrafter"/>
</dbReference>
<feature type="compositionally biased region" description="Polar residues" evidence="1">
    <location>
        <begin position="647"/>
        <end position="659"/>
    </location>
</feature>
<dbReference type="InterPro" id="IPR056617">
    <property type="entry name" value="MAP1B/S_N"/>
</dbReference>
<feature type="compositionally biased region" description="Polar residues" evidence="1">
    <location>
        <begin position="666"/>
        <end position="679"/>
    </location>
</feature>
<feature type="compositionally biased region" description="Low complexity" evidence="1">
    <location>
        <begin position="905"/>
        <end position="922"/>
    </location>
</feature>
<dbReference type="Proteomes" id="UP000663855">
    <property type="component" value="Unassembled WGS sequence"/>
</dbReference>
<dbReference type="GO" id="GO:0005874">
    <property type="term" value="C:microtubule"/>
    <property type="evidence" value="ECO:0007669"/>
    <property type="project" value="InterPro"/>
</dbReference>
<feature type="domain" description="Microtubule-associated protein 1A/B/S-like MBL-like" evidence="3">
    <location>
        <begin position="217"/>
        <end position="487"/>
    </location>
</feature>
<feature type="region of interest" description="Disordered" evidence="1">
    <location>
        <begin position="615"/>
        <end position="792"/>
    </location>
</feature>
<dbReference type="Pfam" id="PF23415">
    <property type="entry name" value="MAPB1_N"/>
    <property type="match status" value="1"/>
</dbReference>
<evidence type="ECO:0000259" key="3">
    <source>
        <dbReference type="Pfam" id="PF25281"/>
    </source>
</evidence>
<gene>
    <name evidence="4" type="ORF">CJN711_LOCUS13186</name>
</gene>
<feature type="region of interest" description="Disordered" evidence="1">
    <location>
        <begin position="872"/>
        <end position="891"/>
    </location>
</feature>
<evidence type="ECO:0000313" key="4">
    <source>
        <dbReference type="EMBL" id="CAF1224769.1"/>
    </source>
</evidence>
<dbReference type="InterPro" id="IPR026074">
    <property type="entry name" value="MAP1"/>
</dbReference>
<feature type="compositionally biased region" description="Basic and acidic residues" evidence="1">
    <location>
        <begin position="615"/>
        <end position="646"/>
    </location>
</feature>
<dbReference type="AlphaFoldDB" id="A0A814Y6I2"/>
<feature type="compositionally biased region" description="Acidic residues" evidence="1">
    <location>
        <begin position="737"/>
        <end position="752"/>
    </location>
</feature>